<protein>
    <recommendedName>
        <fullName evidence="2">Maestro/Maestro-like HEAT-repeats domain-containing protein</fullName>
    </recommendedName>
</protein>
<evidence type="ECO:0000313" key="4">
    <source>
        <dbReference type="Proteomes" id="UP000269221"/>
    </source>
</evidence>
<organism evidence="3 4">
    <name type="scientific">Hirundo rustica rustica</name>
    <dbReference type="NCBI Taxonomy" id="333673"/>
    <lineage>
        <taxon>Eukaryota</taxon>
        <taxon>Metazoa</taxon>
        <taxon>Chordata</taxon>
        <taxon>Craniata</taxon>
        <taxon>Vertebrata</taxon>
        <taxon>Euteleostomi</taxon>
        <taxon>Archelosauria</taxon>
        <taxon>Archosauria</taxon>
        <taxon>Dinosauria</taxon>
        <taxon>Saurischia</taxon>
        <taxon>Theropoda</taxon>
        <taxon>Coelurosauria</taxon>
        <taxon>Aves</taxon>
        <taxon>Neognathae</taxon>
        <taxon>Neoaves</taxon>
        <taxon>Telluraves</taxon>
        <taxon>Australaves</taxon>
        <taxon>Passeriformes</taxon>
        <taxon>Sylvioidea</taxon>
        <taxon>Hirundinidae</taxon>
        <taxon>Hirundo</taxon>
    </lineage>
</organism>
<feature type="compositionally biased region" description="Low complexity" evidence="1">
    <location>
        <begin position="1452"/>
        <end position="1471"/>
    </location>
</feature>
<feature type="compositionally biased region" description="Polar residues" evidence="1">
    <location>
        <begin position="190"/>
        <end position="201"/>
    </location>
</feature>
<dbReference type="InterPro" id="IPR011989">
    <property type="entry name" value="ARM-like"/>
</dbReference>
<gene>
    <name evidence="3" type="ORF">DUI87_30824</name>
</gene>
<feature type="domain" description="Maestro/Maestro-like HEAT-repeats" evidence="2">
    <location>
        <begin position="1666"/>
        <end position="1866"/>
    </location>
</feature>
<evidence type="ECO:0000256" key="1">
    <source>
        <dbReference type="SAM" id="MobiDB-lite"/>
    </source>
</evidence>
<evidence type="ECO:0000313" key="3">
    <source>
        <dbReference type="EMBL" id="RMB92774.1"/>
    </source>
</evidence>
<feature type="domain" description="Maestro/Maestro-like HEAT-repeats" evidence="2">
    <location>
        <begin position="440"/>
        <end position="633"/>
    </location>
</feature>
<dbReference type="PANTHER" id="PTHR23120">
    <property type="entry name" value="MAESTRO-RELATED HEAT DOMAIN-CONTAINING"/>
    <property type="match status" value="1"/>
</dbReference>
<feature type="region of interest" description="Disordered" evidence="1">
    <location>
        <begin position="1449"/>
        <end position="1471"/>
    </location>
</feature>
<dbReference type="Pfam" id="PF23227">
    <property type="entry name" value="HEAT_MROH2B_C"/>
    <property type="match status" value="3"/>
</dbReference>
<feature type="region of interest" description="Disordered" evidence="1">
    <location>
        <begin position="157"/>
        <end position="176"/>
    </location>
</feature>
<dbReference type="InterPro" id="IPR016024">
    <property type="entry name" value="ARM-type_fold"/>
</dbReference>
<sequence length="1886" mass="212694">MPTFLYVMEDWPVYRMFTSDGAYKEVFALAATLVVWVIVQVPECHEAMSPYSSHLFVALLFHVVITTQQTPPEEGVNFWRACREEHHLPSNPNRSQPSWPSHATVASTSAPSVTWALLCTQMFRKFVPIKHRRTNITTTESPTEPDSRLIELQAEPDVSTDLAEQSENCDAGANDDRAMADMPMTEDVPITNTNTTDTQGFAETETRPDLAGSSEDSDTSVNDDEAKADTVAVTEDVSITNTENGETQGTTTTDTTPSPTLSQELIWDYFQDPCVSSKQQVPAIVRNIHQRLTSHVTVGARLQIDILRLAEEHPADVVLTLLHCAPTCDRFAVQAMKSLLFRLRCDNEVMAMERKHGWDGLLCAQTQHYAMGLLAREMRRVLIPLCSHIALHLLQLLSIHEPRWDLPFLAFFVEVLECLDFTKCGDSIHEIASRHLQSECRERRRLALRGLVVLSKDPLMARRICSLSQNLLELLGDADGDVVFLTLRVFTNLLQNKNILVSSTTAPKLAEALLPLFDHDNGHVEVLSLDLFFKVMQLSADEAKRPLEKILSQSLLPLFLHCHDENRRVAKASRETLLRVTDFLKRRNLKQLVKKEQLLTFAKCLLQENRSRAAELLRQALPYLESPRSPCKRRPSGSSMFRKFVPIKHRRTNITTTEGPTEPDSRLIELQAEPDVSTDLAEQSENCDAGANDDRAMADMPMTEDVPITNTNTADTQGFAETETRPDLAGSSEDSDTSVNDDEAKADMVAVPAVVRNIHQRLTSHVTVGARLQIDILRLAEEHPADVVLTLLHCAPTCDRFAVQALKSLLFQLRCDNEVMAMERKHGWDGLLCAQTQHYAMGLLAREMRRVLIPLCSHIALHLLQLLSIHEPRWDLPFLAFLVEVLECLDFTKCGDSVHEIASRHLQSECRERRRLALRGLVVLSKDPLMARRICSLSQNLLELLGDADGDVVFLTLRVFTNLLQKKNILVSSRTAPKLAEALLPLFDHASRETLLRVTDFLKRRNLKQLVKKEQLLTFAKCLVPAIVRNIHQRLTSHVTVGARLQIDILRLAEEHPADVVLTLLHCAPTCDRFAVQAMKSLLFQLRCDNEVMAMERKHGWDGLLSAQTQHYAMGLLARPYALLGSWQPGLLSLPCAFQVLECLDFTKCGDSVHEIASRHLQSECRERRRLALRGLVVLSKDPLMDNGHVEVLSLDLFFKVMQLSADEAKRPLEKILSQSLLPLFLHCHDENRRVAKASRETLLRVTDFLKRRNLKQLVKKEQLLTFAKCLLQENRSRAAELLRQALPYLESPQEPLREAAIRFIGDLEARPQGLVPRGLPEDFSFAGALEDLMFRKFVPIKHRRTNITTTEGPTEPDSRLIELQAEPDVSTDLAEQSENCDAGANDDRAMADMPMTEDVPITNTNTADTQGIAETETRPDLAGSSEDSDTSVNDDEAKADMVAVTEDVPITNTENGETQGTTTTDTTPSPTLSQELIWDYFQDPCVSSKQQATLVVWVIVQVPECHEAMSLYSSHLFVALLFHVVITTQQTPPEEVANFWRACREEHRLPSDPNRFAVQALKSLLFQLRCDNEVMAMERKHGWDGLLCAQTQHYAMGLLAREMRRVLIPLCSHIALHLLQLLSIHEPRWDLPFLAFLVEVLECLDFTKCGDSVHEIASRHLQSECRERRRLALRGLVVLSKDPLMARRICSLSQNLLELLGDADGDVVFLTLRVFTNLLQNKNILVSSTTAPKLAEALLPLFDHDNGHVEVLSLDLFFKVMQLSADEAKKPLEKILSQSLLPLFLHCHDENRRVAKASRETLLRVTDFLKRRNLKQLVKEEQLLTFAKCLLQENRSRAAELLRQALPYLESPQEPLREAAIRFIGPEAPRNNAIPSCSNIEIQAQ</sequence>
<proteinExistence type="predicted"/>
<dbReference type="GO" id="GO:0005737">
    <property type="term" value="C:cytoplasm"/>
    <property type="evidence" value="ECO:0007669"/>
    <property type="project" value="TreeGrafter"/>
</dbReference>
<reference evidence="3 4" key="1">
    <citation type="submission" date="2018-07" db="EMBL/GenBank/DDBJ databases">
        <title>A high quality draft genome assembly of the barn swallow (H. rustica rustica).</title>
        <authorList>
            <person name="Formenti G."/>
            <person name="Chiara M."/>
            <person name="Poveda L."/>
            <person name="Francoijs K.-J."/>
            <person name="Bonisoli-Alquati A."/>
            <person name="Canova L."/>
            <person name="Gianfranceschi L."/>
            <person name="Horner D.S."/>
            <person name="Saino N."/>
        </authorList>
    </citation>
    <scope>NUCLEOTIDE SEQUENCE [LARGE SCALE GENOMIC DNA]</scope>
    <source>
        <strain evidence="3">Chelidonia</strain>
        <tissue evidence="3">Blood</tissue>
    </source>
</reference>
<accession>A0A3M0IVA4</accession>
<feature type="compositionally biased region" description="Low complexity" evidence="1">
    <location>
        <begin position="240"/>
        <end position="259"/>
    </location>
</feature>
<dbReference type="OrthoDB" id="9421177at2759"/>
<comment type="caution">
    <text evidence="3">The sequence shown here is derived from an EMBL/GenBank/DDBJ whole genome shotgun (WGS) entry which is preliminary data.</text>
</comment>
<feature type="region of interest" description="Disordered" evidence="1">
    <location>
        <begin position="675"/>
        <end position="742"/>
    </location>
</feature>
<dbReference type="EMBL" id="QRBI01000218">
    <property type="protein sequence ID" value="RMB92774.1"/>
    <property type="molecule type" value="Genomic_DNA"/>
</dbReference>
<dbReference type="Proteomes" id="UP000269221">
    <property type="component" value="Unassembled WGS sequence"/>
</dbReference>
<feature type="region of interest" description="Disordered" evidence="1">
    <location>
        <begin position="186"/>
        <end position="259"/>
    </location>
</feature>
<name>A0A3M0IVA4_HIRRU</name>
<dbReference type="InterPro" id="IPR045206">
    <property type="entry name" value="Maestro_heat-like_prot"/>
</dbReference>
<feature type="region of interest" description="Disordered" evidence="1">
    <location>
        <begin position="648"/>
        <end position="667"/>
    </location>
</feature>
<keyword evidence="4" id="KW-1185">Reference proteome</keyword>
<evidence type="ECO:0000259" key="2">
    <source>
        <dbReference type="Pfam" id="PF23227"/>
    </source>
</evidence>
<feature type="domain" description="Maestro/Maestro-like HEAT-repeats" evidence="2">
    <location>
        <begin position="1193"/>
        <end position="1308"/>
    </location>
</feature>
<dbReference type="Gene3D" id="1.25.10.10">
    <property type="entry name" value="Leucine-rich Repeat Variant"/>
    <property type="match status" value="2"/>
</dbReference>
<dbReference type="SUPFAM" id="SSF48371">
    <property type="entry name" value="ARM repeat"/>
    <property type="match status" value="2"/>
</dbReference>
<dbReference type="PANTHER" id="PTHR23120:SF42">
    <property type="entry name" value="MAESTRO HEAT-LIKE REPEAT FAMILY MEMBER 3"/>
    <property type="match status" value="1"/>
</dbReference>
<feature type="region of interest" description="Disordered" evidence="1">
    <location>
        <begin position="1369"/>
        <end position="1436"/>
    </location>
</feature>
<dbReference type="InterPro" id="IPR055406">
    <property type="entry name" value="HEAT_Maestro"/>
</dbReference>